<dbReference type="PRINTS" id="PR00050">
    <property type="entry name" value="COLDSHOCK"/>
</dbReference>
<feature type="domain" description="CSD" evidence="1">
    <location>
        <begin position="21"/>
        <end position="87"/>
    </location>
</feature>
<organism evidence="2 3">
    <name type="scientific">Nocardia terrae</name>
    <dbReference type="NCBI Taxonomy" id="2675851"/>
    <lineage>
        <taxon>Bacteria</taxon>
        <taxon>Bacillati</taxon>
        <taxon>Actinomycetota</taxon>
        <taxon>Actinomycetes</taxon>
        <taxon>Mycobacteriales</taxon>
        <taxon>Nocardiaceae</taxon>
        <taxon>Nocardia</taxon>
    </lineage>
</organism>
<dbReference type="PANTHER" id="PTHR46565:SF20">
    <property type="entry name" value="COLD SHOCK DOMAIN-CONTAINING PROTEIN 4"/>
    <property type="match status" value="1"/>
</dbReference>
<accession>A0A7K1UVZ2</accession>
<dbReference type="GO" id="GO:0003676">
    <property type="term" value="F:nucleic acid binding"/>
    <property type="evidence" value="ECO:0007669"/>
    <property type="project" value="InterPro"/>
</dbReference>
<dbReference type="EMBL" id="WRPP01000002">
    <property type="protein sequence ID" value="MVU78544.1"/>
    <property type="molecule type" value="Genomic_DNA"/>
</dbReference>
<evidence type="ECO:0000313" key="2">
    <source>
        <dbReference type="EMBL" id="MVU78544.1"/>
    </source>
</evidence>
<protein>
    <recommendedName>
        <fullName evidence="1">CSD domain-containing protein</fullName>
    </recommendedName>
</protein>
<dbReference type="SMART" id="SM00357">
    <property type="entry name" value="CSP"/>
    <property type="match status" value="1"/>
</dbReference>
<dbReference type="Gene3D" id="2.40.50.140">
    <property type="entry name" value="Nucleic acid-binding proteins"/>
    <property type="match status" value="1"/>
</dbReference>
<dbReference type="PANTHER" id="PTHR46565">
    <property type="entry name" value="COLD SHOCK DOMAIN PROTEIN 2"/>
    <property type="match status" value="1"/>
</dbReference>
<dbReference type="CDD" id="cd04458">
    <property type="entry name" value="CSP_CDS"/>
    <property type="match status" value="1"/>
</dbReference>
<dbReference type="SUPFAM" id="SSF50249">
    <property type="entry name" value="Nucleic acid-binding proteins"/>
    <property type="match status" value="1"/>
</dbReference>
<comment type="caution">
    <text evidence="2">The sequence shown here is derived from an EMBL/GenBank/DDBJ whole genome shotgun (WGS) entry which is preliminary data.</text>
</comment>
<reference evidence="2 3" key="1">
    <citation type="submission" date="2019-12" db="EMBL/GenBank/DDBJ databases">
        <title>Nocardia sp. nov. ET3-3 isolated from soil.</title>
        <authorList>
            <person name="Kanchanasin P."/>
            <person name="Tanasupawat S."/>
            <person name="Yuki M."/>
            <person name="Kudo T."/>
        </authorList>
    </citation>
    <scope>NUCLEOTIDE SEQUENCE [LARGE SCALE GENOMIC DNA]</scope>
    <source>
        <strain evidence="2 3">ET3-3</strain>
    </source>
</reference>
<dbReference type="InterPro" id="IPR012340">
    <property type="entry name" value="NA-bd_OB-fold"/>
</dbReference>
<dbReference type="InterPro" id="IPR002059">
    <property type="entry name" value="CSP_DNA-bd"/>
</dbReference>
<dbReference type="AlphaFoldDB" id="A0A7K1UVZ2"/>
<dbReference type="PROSITE" id="PS51857">
    <property type="entry name" value="CSD_2"/>
    <property type="match status" value="1"/>
</dbReference>
<evidence type="ECO:0000259" key="1">
    <source>
        <dbReference type="PROSITE" id="PS51857"/>
    </source>
</evidence>
<keyword evidence="3" id="KW-1185">Reference proteome</keyword>
<sequence>MPEAPTALAAHAAHADAAELRVCGVVLWFDTAKGFGFIAPDGQPARRLFVEYSGIDLPGYRTLSEHQPVTFTIERDERGLRASAVRPH</sequence>
<dbReference type="RefSeq" id="WP_157388005.1">
    <property type="nucleotide sequence ID" value="NZ_WRPP01000002.1"/>
</dbReference>
<proteinExistence type="predicted"/>
<name>A0A7K1UVZ2_9NOCA</name>
<dbReference type="Pfam" id="PF00313">
    <property type="entry name" value="CSD"/>
    <property type="match status" value="1"/>
</dbReference>
<gene>
    <name evidence="2" type="ORF">GPX89_14970</name>
</gene>
<dbReference type="InterPro" id="IPR011129">
    <property type="entry name" value="CSD"/>
</dbReference>
<dbReference type="Proteomes" id="UP000466794">
    <property type="component" value="Unassembled WGS sequence"/>
</dbReference>
<evidence type="ECO:0000313" key="3">
    <source>
        <dbReference type="Proteomes" id="UP000466794"/>
    </source>
</evidence>